<sequence length="78" mass="8707">MFLFGVRPQAAALPVPLLELADARFHCPVCLQDDSPRISFRAHSSGMRIDHPATMSNRHSSHRLRGTGSEQSTKMETF</sequence>
<name>A0A2M4B7S2_9DIPT</name>
<proteinExistence type="predicted"/>
<protein>
    <submittedName>
        <fullName evidence="2">Putative secreted protein</fullName>
    </submittedName>
</protein>
<organism evidence="2">
    <name type="scientific">Anopheles triannulatus</name>
    <dbReference type="NCBI Taxonomy" id="58253"/>
    <lineage>
        <taxon>Eukaryota</taxon>
        <taxon>Metazoa</taxon>
        <taxon>Ecdysozoa</taxon>
        <taxon>Arthropoda</taxon>
        <taxon>Hexapoda</taxon>
        <taxon>Insecta</taxon>
        <taxon>Pterygota</taxon>
        <taxon>Neoptera</taxon>
        <taxon>Endopterygota</taxon>
        <taxon>Diptera</taxon>
        <taxon>Nematocera</taxon>
        <taxon>Culicoidea</taxon>
        <taxon>Culicidae</taxon>
        <taxon>Anophelinae</taxon>
        <taxon>Anopheles</taxon>
    </lineage>
</organism>
<accession>A0A2M4B7S2</accession>
<dbReference type="AlphaFoldDB" id="A0A2M4B7S2"/>
<dbReference type="EMBL" id="GGFK01015778">
    <property type="protein sequence ID" value="MBW49099.1"/>
    <property type="molecule type" value="Transcribed_RNA"/>
</dbReference>
<feature type="region of interest" description="Disordered" evidence="1">
    <location>
        <begin position="44"/>
        <end position="78"/>
    </location>
</feature>
<reference evidence="2" key="1">
    <citation type="submission" date="2018-01" db="EMBL/GenBank/DDBJ databases">
        <title>An insight into the sialome of Amazonian anophelines.</title>
        <authorList>
            <person name="Ribeiro J.M."/>
            <person name="Scarpassa V."/>
            <person name="Calvo E."/>
        </authorList>
    </citation>
    <scope>NUCLEOTIDE SEQUENCE</scope>
    <source>
        <tissue evidence="2">Salivary glands</tissue>
    </source>
</reference>
<feature type="compositionally biased region" description="Polar residues" evidence="1">
    <location>
        <begin position="68"/>
        <end position="78"/>
    </location>
</feature>
<evidence type="ECO:0000313" key="2">
    <source>
        <dbReference type="EMBL" id="MBW49099.1"/>
    </source>
</evidence>
<evidence type="ECO:0000256" key="1">
    <source>
        <dbReference type="SAM" id="MobiDB-lite"/>
    </source>
</evidence>